<evidence type="ECO:0000313" key="1">
    <source>
        <dbReference type="EMBL" id="MEN7551302.1"/>
    </source>
</evidence>
<gene>
    <name evidence="1" type="ORF">AAG747_25515</name>
</gene>
<dbReference type="AlphaFoldDB" id="A0AAW9SD21"/>
<comment type="caution">
    <text evidence="1">The sequence shown here is derived from an EMBL/GenBank/DDBJ whole genome shotgun (WGS) entry which is preliminary data.</text>
</comment>
<proteinExistence type="predicted"/>
<accession>A0AAW9SD21</accession>
<dbReference type="Proteomes" id="UP001403385">
    <property type="component" value="Unassembled WGS sequence"/>
</dbReference>
<sequence>MRSIVYLVCFLGSSLSTFGQGEVILNTEPFKHDARSVYIQKVLDERTRKNLGWTKNGQPKGIPLYLYPNATEAVQGFMDTSFPYTKAGRAIQIKIWDLEIQQSQSSITDIKTRVHMYLGFFERVGNQLKEIYKIRHYEEEVFPLSQASAIDTSHEKRIRAALEFCMLNFINDCLQKSDFAKMKSLDSEEVNSFKDPRILDVDSPLRKWYNLLTVQKIFSKYRQGWKVTYTGFADSEEDFILPFTLSYDQYSLKPKVLERKGYKSVDSYTLGGGLEGLVKILPGLYGRLGLHIPVGLESIKELQNKRKNNFLIGVKGRQGLVWIPWEDFGIVIGAGFFQQIQTSKIYKSDYGFELELGVNF</sequence>
<protein>
    <submittedName>
        <fullName evidence="1">Uncharacterized protein</fullName>
    </submittedName>
</protein>
<name>A0AAW9SD21_9BACT</name>
<dbReference type="EMBL" id="JBDKWZ010000021">
    <property type="protein sequence ID" value="MEN7551302.1"/>
    <property type="molecule type" value="Genomic_DNA"/>
</dbReference>
<keyword evidence="2" id="KW-1185">Reference proteome</keyword>
<dbReference type="RefSeq" id="WP_346824083.1">
    <property type="nucleotide sequence ID" value="NZ_JBDKWZ010000021.1"/>
</dbReference>
<organism evidence="1 2">
    <name type="scientific">Rapidithrix thailandica</name>
    <dbReference type="NCBI Taxonomy" id="413964"/>
    <lineage>
        <taxon>Bacteria</taxon>
        <taxon>Pseudomonadati</taxon>
        <taxon>Bacteroidota</taxon>
        <taxon>Cytophagia</taxon>
        <taxon>Cytophagales</taxon>
        <taxon>Flammeovirgaceae</taxon>
        <taxon>Rapidithrix</taxon>
    </lineage>
</organism>
<reference evidence="1 2" key="1">
    <citation type="submission" date="2024-04" db="EMBL/GenBank/DDBJ databases">
        <title>Novel genus in family Flammeovirgaceae.</title>
        <authorList>
            <person name="Nguyen T.H."/>
            <person name="Vuong T.Q."/>
            <person name="Le H."/>
            <person name="Kim S.-G."/>
        </authorList>
    </citation>
    <scope>NUCLEOTIDE SEQUENCE [LARGE SCALE GENOMIC DNA]</scope>
    <source>
        <strain evidence="1 2">JCM 23209</strain>
    </source>
</reference>
<evidence type="ECO:0000313" key="2">
    <source>
        <dbReference type="Proteomes" id="UP001403385"/>
    </source>
</evidence>